<evidence type="ECO:0000256" key="4">
    <source>
        <dbReference type="ARBA" id="ARBA00023277"/>
    </source>
</evidence>
<dbReference type="PANTHER" id="PTHR11113">
    <property type="entry name" value="N-ACETYLGLUCOSAMINE-6-PHOSPHATE DEACETYLASE"/>
    <property type="match status" value="1"/>
</dbReference>
<dbReference type="Pfam" id="PF01979">
    <property type="entry name" value="Amidohydro_1"/>
    <property type="match status" value="1"/>
</dbReference>
<dbReference type="Gene3D" id="2.30.40.10">
    <property type="entry name" value="Urease, subunit C, domain 1"/>
    <property type="match status" value="1"/>
</dbReference>
<evidence type="ECO:0000256" key="6">
    <source>
        <dbReference type="PIRSR" id="PIRSR038994-1"/>
    </source>
</evidence>
<dbReference type="RefSeq" id="WP_259314454.1">
    <property type="nucleotide sequence ID" value="NZ_CP087164.1"/>
</dbReference>
<dbReference type="SUPFAM" id="SSF51556">
    <property type="entry name" value="Metallo-dependent hydrolases"/>
    <property type="match status" value="1"/>
</dbReference>
<evidence type="ECO:0000313" key="11">
    <source>
        <dbReference type="Proteomes" id="UP001162834"/>
    </source>
</evidence>
<feature type="binding site" evidence="7">
    <location>
        <begin position="304"/>
        <end position="306"/>
    </location>
    <ligand>
        <name>substrate</name>
    </ligand>
</feature>
<dbReference type="EMBL" id="CP087164">
    <property type="protein sequence ID" value="UGS34788.1"/>
    <property type="molecule type" value="Genomic_DNA"/>
</dbReference>
<dbReference type="InterPro" id="IPR011059">
    <property type="entry name" value="Metal-dep_hydrolase_composite"/>
</dbReference>
<comment type="similarity">
    <text evidence="1 5">Belongs to the metallo-dependent hydrolases superfamily. NagA family.</text>
</comment>
<feature type="binding site" evidence="8">
    <location>
        <position position="203"/>
    </location>
    <ligand>
        <name>Zn(2+)</name>
        <dbReference type="ChEBI" id="CHEBI:29105"/>
    </ligand>
</feature>
<feature type="binding site" evidence="8">
    <location>
        <position position="182"/>
    </location>
    <ligand>
        <name>Zn(2+)</name>
        <dbReference type="ChEBI" id="CHEBI:29105"/>
    </ligand>
</feature>
<feature type="binding site" evidence="7">
    <location>
        <begin position="206"/>
        <end position="207"/>
    </location>
    <ligand>
        <name>substrate</name>
    </ligand>
</feature>
<evidence type="ECO:0000256" key="1">
    <source>
        <dbReference type="ARBA" id="ARBA00010716"/>
    </source>
</evidence>
<dbReference type="InterPro" id="IPR032466">
    <property type="entry name" value="Metal_Hydrolase"/>
</dbReference>
<evidence type="ECO:0000256" key="5">
    <source>
        <dbReference type="PIRNR" id="PIRNR038994"/>
    </source>
</evidence>
<evidence type="ECO:0000256" key="3">
    <source>
        <dbReference type="ARBA" id="ARBA00022801"/>
    </source>
</evidence>
<reference evidence="10" key="1">
    <citation type="journal article" date="2022" name="Int. J. Syst. Evol. Microbiol.">
        <title>Pseudomonas aegrilactucae sp. nov. and Pseudomonas morbosilactucae sp. nov., pathogens causing bacterial rot of lettuce in Japan.</title>
        <authorList>
            <person name="Sawada H."/>
            <person name="Fujikawa T."/>
            <person name="Satou M."/>
        </authorList>
    </citation>
    <scope>NUCLEOTIDE SEQUENCE</scope>
    <source>
        <strain evidence="10">0166_1</strain>
    </source>
</reference>
<feature type="binding site" evidence="7">
    <location>
        <position position="214"/>
    </location>
    <ligand>
        <name>substrate</name>
    </ligand>
</feature>
<comment type="cofactor">
    <cofactor evidence="8">
        <name>a divalent metal cation</name>
        <dbReference type="ChEBI" id="CHEBI:60240"/>
    </cofactor>
    <text evidence="8">Binds 1 divalent metal cation per subunit.</text>
</comment>
<dbReference type="GO" id="GO:0006046">
    <property type="term" value="P:N-acetylglucosamine catabolic process"/>
    <property type="evidence" value="ECO:0007669"/>
    <property type="project" value="TreeGrafter"/>
</dbReference>
<dbReference type="GO" id="GO:0046872">
    <property type="term" value="F:metal ion binding"/>
    <property type="evidence" value="ECO:0007669"/>
    <property type="project" value="UniProtKB-KW"/>
</dbReference>
<dbReference type="InterPro" id="IPR003764">
    <property type="entry name" value="GlcNAc_6-P_deAcase"/>
</dbReference>
<feature type="binding site" evidence="7">
    <location>
        <position position="238"/>
    </location>
    <ligand>
        <name>substrate</name>
    </ligand>
</feature>
<evidence type="ECO:0000256" key="2">
    <source>
        <dbReference type="ARBA" id="ARBA00022723"/>
    </source>
</evidence>
<evidence type="ECO:0000313" key="10">
    <source>
        <dbReference type="EMBL" id="UGS34788.1"/>
    </source>
</evidence>
<keyword evidence="4 5" id="KW-0119">Carbohydrate metabolism</keyword>
<proteinExistence type="inferred from homology"/>
<keyword evidence="3 5" id="KW-0378">Hydrolase</keyword>
<keyword evidence="11" id="KW-1185">Reference proteome</keyword>
<dbReference type="SUPFAM" id="SSF51338">
    <property type="entry name" value="Composite domain of metallo-dependent hydrolases"/>
    <property type="match status" value="1"/>
</dbReference>
<dbReference type="PANTHER" id="PTHR11113:SF14">
    <property type="entry name" value="N-ACETYLGLUCOSAMINE-6-PHOSPHATE DEACETYLASE"/>
    <property type="match status" value="1"/>
</dbReference>
<sequence>MRLGVAQAVVGPAIIPGDVVVAGGRIAALGATPAGASGTAAPGFVDLQVNGFGGVDFLTSDPAGWRRAARAIAATGVTAYQPTFVTAPPEDLRRALEVAAAVTDPPEALPRLLGVHLEGPFLSPRWPGAHPPQHLRPPDLALVEELRAAGPVSHVTLAPELPGALELIAALAARGVTVAIGHTDAGAATCRAAFDRGARALTHVHNAHRRFAARDPGPAGAALAHPAVTVTAIVDGHHLAPETAAIAWRAAGRRFALVTDAIAAARPATGGGTSVRTGPRASAIAGRMVAVGPAGDARLPDGRLAGSTLTMDAAVRGLCALGATLPEAVHAAARAPALLAGRPELGLLAVGAPADVVVLDDALSVRRVLLSGREAAAG</sequence>
<feature type="binding site" evidence="7">
    <location>
        <position position="129"/>
    </location>
    <ligand>
        <name>substrate</name>
    </ligand>
</feature>
<accession>A0A9E6XUR4</accession>
<gene>
    <name evidence="10" type="primary">agaA</name>
    <name evidence="10" type="ORF">DSM104329_01170</name>
</gene>
<evidence type="ECO:0000256" key="8">
    <source>
        <dbReference type="PIRSR" id="PIRSR038994-3"/>
    </source>
</evidence>
<dbReference type="Proteomes" id="UP001162834">
    <property type="component" value="Chromosome"/>
</dbReference>
<feature type="active site" description="Proton donor/acceptor" evidence="6">
    <location>
        <position position="260"/>
    </location>
</feature>
<evidence type="ECO:0000259" key="9">
    <source>
        <dbReference type="Pfam" id="PF01979"/>
    </source>
</evidence>
<dbReference type="InterPro" id="IPR006680">
    <property type="entry name" value="Amidohydro-rel"/>
</dbReference>
<dbReference type="AlphaFoldDB" id="A0A9E6XUR4"/>
<protein>
    <submittedName>
        <fullName evidence="10">N-acetylgalactosamine-6-phosphate deacetylase</fullName>
        <ecNumber evidence="10">3.5.1.-</ecNumber>
    </submittedName>
</protein>
<keyword evidence="2 8" id="KW-0479">Metal-binding</keyword>
<organism evidence="10 11">
    <name type="scientific">Capillimicrobium parvum</name>
    <dbReference type="NCBI Taxonomy" id="2884022"/>
    <lineage>
        <taxon>Bacteria</taxon>
        <taxon>Bacillati</taxon>
        <taxon>Actinomycetota</taxon>
        <taxon>Thermoleophilia</taxon>
        <taxon>Solirubrobacterales</taxon>
        <taxon>Capillimicrobiaceae</taxon>
        <taxon>Capillimicrobium</taxon>
    </lineage>
</organism>
<dbReference type="GO" id="GO:0008448">
    <property type="term" value="F:N-acetylglucosamine-6-phosphate deacetylase activity"/>
    <property type="evidence" value="ECO:0007669"/>
    <property type="project" value="InterPro"/>
</dbReference>
<name>A0A9E6XUR4_9ACTN</name>
<feature type="domain" description="Amidohydrolase-related" evidence="9">
    <location>
        <begin position="41"/>
        <end position="372"/>
    </location>
</feature>
<dbReference type="Gene3D" id="3.20.20.140">
    <property type="entry name" value="Metal-dependent hydrolases"/>
    <property type="match status" value="1"/>
</dbReference>
<dbReference type="EC" id="3.5.1.-" evidence="10"/>
<feature type="binding site" evidence="8">
    <location>
        <position position="118"/>
    </location>
    <ligand>
        <name>Zn(2+)</name>
        <dbReference type="ChEBI" id="CHEBI:29105"/>
    </ligand>
</feature>
<dbReference type="KEGG" id="sbae:DSM104329_01170"/>
<dbReference type="PIRSF" id="PIRSF038994">
    <property type="entry name" value="NagA"/>
    <property type="match status" value="1"/>
</dbReference>
<evidence type="ECO:0000256" key="7">
    <source>
        <dbReference type="PIRSR" id="PIRSR038994-2"/>
    </source>
</evidence>